<dbReference type="GO" id="GO:0008237">
    <property type="term" value="F:metallopeptidase activity"/>
    <property type="evidence" value="ECO:0007669"/>
    <property type="project" value="UniProtKB-KW"/>
</dbReference>
<reference evidence="2 3" key="1">
    <citation type="submission" date="2016-04" db="EMBL/GenBank/DDBJ databases">
        <title>Genome sequence of Methanobrevibacter curvatus DSM 11111.</title>
        <authorList>
            <person name="Poehlein A."/>
            <person name="Seedorf H."/>
            <person name="Daniel R."/>
        </authorList>
    </citation>
    <scope>NUCLEOTIDE SEQUENCE [LARGE SCALE GENOMIC DNA]</scope>
    <source>
        <strain evidence="2 3">DSM 11111</strain>
    </source>
</reference>
<dbReference type="Gene3D" id="3.40.50.300">
    <property type="entry name" value="P-loop containing nucleotide triphosphate hydrolases"/>
    <property type="match status" value="1"/>
</dbReference>
<dbReference type="EC" id="3.4.24.-" evidence="2"/>
<sequence>MGKNLDIANLDIVSIEDILAKNSYISDETISTVVFLAIKLKKPILIEGPPGTGKTQLSKSIAKAFERDFFRIQCYEGITFEQIVGEWNYQKQLLSLEMSKIKVAKIEKSEEDVFKEKFFIKRPLLSAFMNEKPSIMLIDEIDKADEEVESFLLQALGEKQITVNDLGTFDLNNDLLVMMTSNSQRQLLDETKDRCLYLYIDYPDFKREVEIVKSQIPNASEKLIKSIVKAIQQIRQLNLTKSPSIRATVDWAKSLMIFEKEELDEDSFKNTINIAIKNEDDKQKVLEDIKIK</sequence>
<comment type="caution">
    <text evidence="2">The sequence shown here is derived from an EMBL/GenBank/DDBJ whole genome shotgun (WGS) entry which is preliminary data.</text>
</comment>
<dbReference type="InterPro" id="IPR050764">
    <property type="entry name" value="CbbQ/NirQ/NorQ/GpvN"/>
</dbReference>
<gene>
    <name evidence="2" type="primary">ftsH_1</name>
    <name evidence="2" type="ORF">MBCUR_05630</name>
</gene>
<keyword evidence="2" id="KW-0482">Metalloprotease</keyword>
<evidence type="ECO:0000313" key="3">
    <source>
        <dbReference type="Proteomes" id="UP000077245"/>
    </source>
</evidence>
<dbReference type="GO" id="GO:0006508">
    <property type="term" value="P:proteolysis"/>
    <property type="evidence" value="ECO:0007669"/>
    <property type="project" value="UniProtKB-KW"/>
</dbReference>
<evidence type="ECO:0000313" key="2">
    <source>
        <dbReference type="EMBL" id="KZX14339.1"/>
    </source>
</evidence>
<dbReference type="InterPro" id="IPR003593">
    <property type="entry name" value="AAA+_ATPase"/>
</dbReference>
<keyword evidence="2" id="KW-0645">Protease</keyword>
<dbReference type="GO" id="GO:0016887">
    <property type="term" value="F:ATP hydrolysis activity"/>
    <property type="evidence" value="ECO:0007669"/>
    <property type="project" value="InterPro"/>
</dbReference>
<dbReference type="AlphaFoldDB" id="A0A166CBK6"/>
<organism evidence="2 3">
    <name type="scientific">Methanobrevibacter curvatus</name>
    <dbReference type="NCBI Taxonomy" id="49547"/>
    <lineage>
        <taxon>Archaea</taxon>
        <taxon>Methanobacteriati</taxon>
        <taxon>Methanobacteriota</taxon>
        <taxon>Methanomada group</taxon>
        <taxon>Methanobacteria</taxon>
        <taxon>Methanobacteriales</taxon>
        <taxon>Methanobacteriaceae</taxon>
        <taxon>Methanobrevibacter</taxon>
    </lineage>
</organism>
<protein>
    <submittedName>
        <fullName evidence="2">ATP-dependent zinc metalloprotease FtsH</fullName>
        <ecNumber evidence="2">3.4.24.-</ecNumber>
    </submittedName>
</protein>
<dbReference type="Proteomes" id="UP000077245">
    <property type="component" value="Unassembled WGS sequence"/>
</dbReference>
<dbReference type="RefSeq" id="WP_067089927.1">
    <property type="nucleotide sequence ID" value="NZ_LWMV01000105.1"/>
</dbReference>
<accession>A0A166CBK6</accession>
<dbReference type="STRING" id="49547.MBCUR_05630"/>
<dbReference type="GO" id="GO:0005524">
    <property type="term" value="F:ATP binding"/>
    <property type="evidence" value="ECO:0007669"/>
    <property type="project" value="InterPro"/>
</dbReference>
<evidence type="ECO:0000259" key="1">
    <source>
        <dbReference type="SMART" id="SM00382"/>
    </source>
</evidence>
<dbReference type="SMART" id="SM00382">
    <property type="entry name" value="AAA"/>
    <property type="match status" value="1"/>
</dbReference>
<dbReference type="SUPFAM" id="SSF52540">
    <property type="entry name" value="P-loop containing nucleoside triphosphate hydrolases"/>
    <property type="match status" value="1"/>
</dbReference>
<feature type="domain" description="AAA+ ATPase" evidence="1">
    <location>
        <begin position="40"/>
        <end position="204"/>
    </location>
</feature>
<keyword evidence="3" id="KW-1185">Reference proteome</keyword>
<dbReference type="PANTHER" id="PTHR42759:SF1">
    <property type="entry name" value="MAGNESIUM-CHELATASE SUBUNIT CHLD"/>
    <property type="match status" value="1"/>
</dbReference>
<keyword evidence="2" id="KW-0378">Hydrolase</keyword>
<dbReference type="PANTHER" id="PTHR42759">
    <property type="entry name" value="MOXR FAMILY PROTEIN"/>
    <property type="match status" value="1"/>
</dbReference>
<dbReference type="OrthoDB" id="9837at2157"/>
<name>A0A166CBK6_9EURY</name>
<dbReference type="InterPro" id="IPR027417">
    <property type="entry name" value="P-loop_NTPase"/>
</dbReference>
<dbReference type="Pfam" id="PF07728">
    <property type="entry name" value="AAA_5"/>
    <property type="match status" value="1"/>
</dbReference>
<dbReference type="CDD" id="cd00009">
    <property type="entry name" value="AAA"/>
    <property type="match status" value="1"/>
</dbReference>
<proteinExistence type="predicted"/>
<dbReference type="InterPro" id="IPR011704">
    <property type="entry name" value="ATPase_dyneun-rel_AAA"/>
</dbReference>
<dbReference type="PATRIC" id="fig|49547.3.peg.589"/>
<dbReference type="EMBL" id="LWMV01000105">
    <property type="protein sequence ID" value="KZX14339.1"/>
    <property type="molecule type" value="Genomic_DNA"/>
</dbReference>